<name>A0ABQ9HV60_9NEOP</name>
<dbReference type="Proteomes" id="UP001159363">
    <property type="component" value="Chromosome 3"/>
</dbReference>
<protein>
    <submittedName>
        <fullName evidence="1">Uncharacterized protein</fullName>
    </submittedName>
</protein>
<organism evidence="1 2">
    <name type="scientific">Dryococelus australis</name>
    <dbReference type="NCBI Taxonomy" id="614101"/>
    <lineage>
        <taxon>Eukaryota</taxon>
        <taxon>Metazoa</taxon>
        <taxon>Ecdysozoa</taxon>
        <taxon>Arthropoda</taxon>
        <taxon>Hexapoda</taxon>
        <taxon>Insecta</taxon>
        <taxon>Pterygota</taxon>
        <taxon>Neoptera</taxon>
        <taxon>Polyneoptera</taxon>
        <taxon>Phasmatodea</taxon>
        <taxon>Verophasmatodea</taxon>
        <taxon>Anareolatae</taxon>
        <taxon>Phasmatidae</taxon>
        <taxon>Eurycanthinae</taxon>
        <taxon>Dryococelus</taxon>
    </lineage>
</organism>
<evidence type="ECO:0000313" key="2">
    <source>
        <dbReference type="Proteomes" id="UP001159363"/>
    </source>
</evidence>
<keyword evidence="2" id="KW-1185">Reference proteome</keyword>
<dbReference type="EMBL" id="JARBHB010000003">
    <property type="protein sequence ID" value="KAJ8888200.1"/>
    <property type="molecule type" value="Genomic_DNA"/>
</dbReference>
<reference evidence="1 2" key="1">
    <citation type="submission" date="2023-02" db="EMBL/GenBank/DDBJ databases">
        <title>LHISI_Scaffold_Assembly.</title>
        <authorList>
            <person name="Stuart O.P."/>
            <person name="Cleave R."/>
            <person name="Magrath M.J.L."/>
            <person name="Mikheyev A.S."/>
        </authorList>
    </citation>
    <scope>NUCLEOTIDE SEQUENCE [LARGE SCALE GENOMIC DNA]</scope>
    <source>
        <strain evidence="1">Daus_M_001</strain>
        <tissue evidence="1">Leg muscle</tissue>
    </source>
</reference>
<sequence>MRTGFNLRPGHSGFLHMWESCRTMPLVGRFSRGYPVSPAPSFRRYFIHGFNLIGTQDHDVKRRPNLFTHSSLSQLGCVLGNRRGIVSFVGLSGEVLALRLDGGVHPCPEHVGRTYGRHHCHHLKPQLSCNHFHSHLAADTCEIRVIVWAHLTKKFSVYPVRQCLRDIYVYNSSESHLRCVNHVNLGVSLSSDMHMKRAQTQLVPLRALKTAAIEERDNVPHYGVQRLRNKAFRSRVQDKLHIKQALDAAYNERGSGGAVARALAYHHGDPGSIPGGLTPGFSHVEIVMDDAAWVFSGYPPPPPLNSSAVRG</sequence>
<evidence type="ECO:0000313" key="1">
    <source>
        <dbReference type="EMBL" id="KAJ8888200.1"/>
    </source>
</evidence>
<gene>
    <name evidence="1" type="ORF">PR048_007687</name>
</gene>
<proteinExistence type="predicted"/>
<accession>A0ABQ9HV60</accession>
<comment type="caution">
    <text evidence="1">The sequence shown here is derived from an EMBL/GenBank/DDBJ whole genome shotgun (WGS) entry which is preliminary data.</text>
</comment>